<keyword evidence="6" id="KW-1185">Reference proteome</keyword>
<dbReference type="InterPro" id="IPR046335">
    <property type="entry name" value="LacI/GalR-like_sensor"/>
</dbReference>
<keyword evidence="2" id="KW-0238">DNA-binding</keyword>
<dbReference type="InterPro" id="IPR000843">
    <property type="entry name" value="HTH_LacI"/>
</dbReference>
<dbReference type="PROSITE" id="PS00356">
    <property type="entry name" value="HTH_LACI_1"/>
    <property type="match status" value="1"/>
</dbReference>
<dbReference type="RefSeq" id="WP_012003477.1">
    <property type="nucleotide sequence ID" value="NC_009828.1"/>
</dbReference>
<dbReference type="KEGG" id="tle:Tlet_1445"/>
<dbReference type="GO" id="GO:0003700">
    <property type="term" value="F:DNA-binding transcription factor activity"/>
    <property type="evidence" value="ECO:0007669"/>
    <property type="project" value="TreeGrafter"/>
</dbReference>
<organism evidence="5 6">
    <name type="scientific">Pseudothermotoga lettingae (strain ATCC BAA-301 / DSM 14385 / NBRC 107922 / TMO)</name>
    <name type="common">Thermotoga lettingae</name>
    <dbReference type="NCBI Taxonomy" id="416591"/>
    <lineage>
        <taxon>Bacteria</taxon>
        <taxon>Thermotogati</taxon>
        <taxon>Thermotogota</taxon>
        <taxon>Thermotogae</taxon>
        <taxon>Thermotogales</taxon>
        <taxon>Thermotogaceae</taxon>
        <taxon>Pseudothermotoga</taxon>
    </lineage>
</organism>
<dbReference type="InterPro" id="IPR010982">
    <property type="entry name" value="Lambda_DNA-bd_dom_sf"/>
</dbReference>
<dbReference type="PANTHER" id="PTHR30146">
    <property type="entry name" value="LACI-RELATED TRANSCRIPTIONAL REPRESSOR"/>
    <property type="match status" value="1"/>
</dbReference>
<dbReference type="HOGENOM" id="CLU_037628_6_1_0"/>
<dbReference type="InterPro" id="IPR028082">
    <property type="entry name" value="Peripla_BP_I"/>
</dbReference>
<dbReference type="Proteomes" id="UP000002016">
    <property type="component" value="Chromosome"/>
</dbReference>
<evidence type="ECO:0000256" key="2">
    <source>
        <dbReference type="ARBA" id="ARBA00023125"/>
    </source>
</evidence>
<reference evidence="5 6" key="1">
    <citation type="submission" date="2007-08" db="EMBL/GenBank/DDBJ databases">
        <title>Complete sequence of Thermotoga lettingae TMO.</title>
        <authorList>
            <consortium name="US DOE Joint Genome Institute"/>
            <person name="Copeland A."/>
            <person name="Lucas S."/>
            <person name="Lapidus A."/>
            <person name="Barry K."/>
            <person name="Glavina del Rio T."/>
            <person name="Dalin E."/>
            <person name="Tice H."/>
            <person name="Pitluck S."/>
            <person name="Foster B."/>
            <person name="Bruce D."/>
            <person name="Schmutz J."/>
            <person name="Larimer F."/>
            <person name="Land M."/>
            <person name="Hauser L."/>
            <person name="Kyrpides N."/>
            <person name="Mikhailova N."/>
            <person name="Nelson K."/>
            <person name="Gogarten J.P."/>
            <person name="Noll K."/>
            <person name="Richardson P."/>
        </authorList>
    </citation>
    <scope>NUCLEOTIDE SEQUENCE [LARGE SCALE GENOMIC DNA]</scope>
    <source>
        <strain evidence="6">ATCC BAA-301 / DSM 14385 / NBRC 107922 / TMO</strain>
    </source>
</reference>
<dbReference type="CDD" id="cd01392">
    <property type="entry name" value="HTH_LacI"/>
    <property type="match status" value="1"/>
</dbReference>
<evidence type="ECO:0000313" key="6">
    <source>
        <dbReference type="Proteomes" id="UP000002016"/>
    </source>
</evidence>
<dbReference type="SUPFAM" id="SSF53822">
    <property type="entry name" value="Periplasmic binding protein-like I"/>
    <property type="match status" value="1"/>
</dbReference>
<dbReference type="GO" id="GO:0000976">
    <property type="term" value="F:transcription cis-regulatory region binding"/>
    <property type="evidence" value="ECO:0007669"/>
    <property type="project" value="TreeGrafter"/>
</dbReference>
<evidence type="ECO:0000259" key="4">
    <source>
        <dbReference type="PROSITE" id="PS50932"/>
    </source>
</evidence>
<evidence type="ECO:0000256" key="3">
    <source>
        <dbReference type="ARBA" id="ARBA00023163"/>
    </source>
</evidence>
<dbReference type="PANTHER" id="PTHR30146:SF24">
    <property type="entry name" value="XYLOSE OPERON REGULATORY PROTEIN"/>
    <property type="match status" value="1"/>
</dbReference>
<feature type="domain" description="HTH lacI-type" evidence="4">
    <location>
        <begin position="2"/>
        <end position="55"/>
    </location>
</feature>
<dbReference type="eggNOG" id="COG1609">
    <property type="taxonomic scope" value="Bacteria"/>
</dbReference>
<dbReference type="Gene3D" id="3.40.50.2300">
    <property type="match status" value="2"/>
</dbReference>
<dbReference type="STRING" id="416591.Tlet_1445"/>
<evidence type="ECO:0000313" key="5">
    <source>
        <dbReference type="EMBL" id="ABV34001.1"/>
    </source>
</evidence>
<protein>
    <submittedName>
        <fullName evidence="5">Regulatory protein LacI</fullName>
    </submittedName>
</protein>
<accession>A8F767</accession>
<dbReference type="SMART" id="SM00354">
    <property type="entry name" value="HTH_LACI"/>
    <property type="match status" value="1"/>
</dbReference>
<dbReference type="Gene3D" id="1.10.260.40">
    <property type="entry name" value="lambda repressor-like DNA-binding domains"/>
    <property type="match status" value="1"/>
</dbReference>
<dbReference type="PRINTS" id="PR00036">
    <property type="entry name" value="HTHLACI"/>
</dbReference>
<gene>
    <name evidence="5" type="ordered locus">Tlet_1445</name>
</gene>
<keyword evidence="1" id="KW-0805">Transcription regulation</keyword>
<proteinExistence type="predicted"/>
<dbReference type="SUPFAM" id="SSF47413">
    <property type="entry name" value="lambda repressor-like DNA-binding domains"/>
    <property type="match status" value="1"/>
</dbReference>
<dbReference type="Pfam" id="PF13377">
    <property type="entry name" value="Peripla_BP_3"/>
    <property type="match status" value="1"/>
</dbReference>
<evidence type="ECO:0000256" key="1">
    <source>
        <dbReference type="ARBA" id="ARBA00023015"/>
    </source>
</evidence>
<dbReference type="AlphaFoldDB" id="A8F767"/>
<name>A8F767_PSELT</name>
<keyword evidence="3" id="KW-0804">Transcription</keyword>
<reference evidence="5 6" key="2">
    <citation type="journal article" date="2009" name="Proc. Natl. Acad. Sci. U.S.A.">
        <title>On the chimeric nature, thermophilic origin, and phylogenetic placement of the Thermotogales.</title>
        <authorList>
            <person name="Zhaxybayeva O."/>
            <person name="Swithers K.S."/>
            <person name="Lapierre P."/>
            <person name="Fournier G.P."/>
            <person name="Bickhart D.M."/>
            <person name="DeBoy R.T."/>
            <person name="Nelson K.E."/>
            <person name="Nesbo C.L."/>
            <person name="Doolittle W.F."/>
            <person name="Gogarten J.P."/>
            <person name="Noll K.M."/>
        </authorList>
    </citation>
    <scope>NUCLEOTIDE SEQUENCE [LARGE SCALE GENOMIC DNA]</scope>
    <source>
        <strain evidence="6">ATCC BAA-301 / DSM 14385 / NBRC 107922 / TMO</strain>
    </source>
</reference>
<dbReference type="EMBL" id="CP000812">
    <property type="protein sequence ID" value="ABV34001.1"/>
    <property type="molecule type" value="Genomic_DNA"/>
</dbReference>
<dbReference type="OrthoDB" id="47944at2"/>
<dbReference type="Pfam" id="PF00356">
    <property type="entry name" value="LacI"/>
    <property type="match status" value="1"/>
</dbReference>
<sequence>MITIKDVAKYAGVSIATVSRVINGSNRVSEEVRKKVLKAIRELGYKPKPHYSLNGELLRTIGVLLPDLGGYHYSEILSGIEEYAFENNFDVMVSLTRNVPDIEKEILDEYFRRKVDGVIVCTLRSDEKLLEKFVNSGVPVVAVDSRIDELRADSVNIDNFSGAYHVMRYLYEHHHKKILYVPGPSNVYASYEREKGIEKFLSKYRDVEFSSCNIRGFNPDTGYTGVKNNLKKYGKNFTAIFSVNDYVALGVITALNEAGLKIPEDVSLISFDDAPFASYTVPPLTTVSQPRWQMGRIGARILIEKLSNQLKKILRTVVLPTHIVERKSVSTI</sequence>
<dbReference type="PROSITE" id="PS50932">
    <property type="entry name" value="HTH_LACI_2"/>
    <property type="match status" value="1"/>
</dbReference>